<keyword evidence="13" id="KW-1185">Reference proteome</keyword>
<name>A0A176YBF3_9BRAD</name>
<evidence type="ECO:0000256" key="10">
    <source>
        <dbReference type="HAMAP-Rule" id="MF_00134"/>
    </source>
</evidence>
<evidence type="ECO:0000256" key="4">
    <source>
        <dbReference type="ARBA" id="ARBA00018080"/>
    </source>
</evidence>
<dbReference type="NCBIfam" id="NF001377">
    <property type="entry name" value="PRK00278.2-4"/>
    <property type="match status" value="1"/>
</dbReference>
<dbReference type="HAMAP" id="MF_00134_B">
    <property type="entry name" value="IGPS_B"/>
    <property type="match status" value="1"/>
</dbReference>
<protein>
    <recommendedName>
        <fullName evidence="4 10">Indole-3-glycerol phosphate synthase</fullName>
        <shortName evidence="10">IGPS</shortName>
        <ecNumber evidence="3 10">4.1.1.48</ecNumber>
    </recommendedName>
</protein>
<dbReference type="GO" id="GO:0004425">
    <property type="term" value="F:indole-3-glycerol-phosphate synthase activity"/>
    <property type="evidence" value="ECO:0007669"/>
    <property type="project" value="UniProtKB-UniRule"/>
</dbReference>
<evidence type="ECO:0000256" key="7">
    <source>
        <dbReference type="ARBA" id="ARBA00022822"/>
    </source>
</evidence>
<gene>
    <name evidence="10" type="primary">trpC</name>
    <name evidence="12" type="ORF">AYJ54_27170</name>
</gene>
<feature type="domain" description="Indole-3-glycerol phosphate synthase" evidence="11">
    <location>
        <begin position="5"/>
        <end position="260"/>
    </location>
</feature>
<dbReference type="NCBIfam" id="NF001373">
    <property type="entry name" value="PRK00278.1-6"/>
    <property type="match status" value="1"/>
</dbReference>
<keyword evidence="6 10" id="KW-0210">Decarboxylase</keyword>
<keyword evidence="5 10" id="KW-0028">Amino-acid biosynthesis</keyword>
<dbReference type="EMBL" id="LUUB01000097">
    <property type="protein sequence ID" value="OAF02420.1"/>
    <property type="molecule type" value="Genomic_DNA"/>
</dbReference>
<dbReference type="Pfam" id="PF00218">
    <property type="entry name" value="IGPS"/>
    <property type="match status" value="1"/>
</dbReference>
<keyword evidence="7 10" id="KW-0822">Tryptophan biosynthesis</keyword>
<dbReference type="STRING" id="1505087.AYJ54_27170"/>
<dbReference type="UniPathway" id="UPA00035">
    <property type="reaction ID" value="UER00043"/>
</dbReference>
<evidence type="ECO:0000259" key="11">
    <source>
        <dbReference type="Pfam" id="PF00218"/>
    </source>
</evidence>
<organism evidence="12 13">
    <name type="scientific">Bradyrhizobium centrolobii</name>
    <dbReference type="NCBI Taxonomy" id="1505087"/>
    <lineage>
        <taxon>Bacteria</taxon>
        <taxon>Pseudomonadati</taxon>
        <taxon>Pseudomonadota</taxon>
        <taxon>Alphaproteobacteria</taxon>
        <taxon>Hyphomicrobiales</taxon>
        <taxon>Nitrobacteraceae</taxon>
        <taxon>Bradyrhizobium</taxon>
    </lineage>
</organism>
<proteinExistence type="inferred from homology"/>
<dbReference type="InterPro" id="IPR013785">
    <property type="entry name" value="Aldolase_TIM"/>
</dbReference>
<evidence type="ECO:0000256" key="2">
    <source>
        <dbReference type="ARBA" id="ARBA00004696"/>
    </source>
</evidence>
<reference evidence="12 13" key="1">
    <citation type="submission" date="2016-03" db="EMBL/GenBank/DDBJ databases">
        <title>Draft Genome Sequence of the Strain BR 10245 (Bradyrhizobium sp.) isolated from nodules of Centrolobium paraense.</title>
        <authorList>
            <person name="Simoes-Araujo J.L.Sr."/>
            <person name="Barauna A.C."/>
            <person name="Silva K."/>
            <person name="Zilli J.E."/>
        </authorList>
    </citation>
    <scope>NUCLEOTIDE SEQUENCE [LARGE SCALE GENOMIC DNA]</scope>
    <source>
        <strain evidence="12 13">BR 10245</strain>
    </source>
</reference>
<dbReference type="SUPFAM" id="SSF51366">
    <property type="entry name" value="Ribulose-phoshate binding barrel"/>
    <property type="match status" value="1"/>
</dbReference>
<dbReference type="AlphaFoldDB" id="A0A176YBF3"/>
<dbReference type="Proteomes" id="UP000076959">
    <property type="component" value="Unassembled WGS sequence"/>
</dbReference>
<evidence type="ECO:0000313" key="12">
    <source>
        <dbReference type="EMBL" id="OAF02420.1"/>
    </source>
</evidence>
<evidence type="ECO:0000256" key="9">
    <source>
        <dbReference type="ARBA" id="ARBA00023239"/>
    </source>
</evidence>
<dbReference type="Gene3D" id="3.20.20.70">
    <property type="entry name" value="Aldolase class I"/>
    <property type="match status" value="1"/>
</dbReference>
<dbReference type="GO" id="GO:0004640">
    <property type="term" value="F:phosphoribosylanthranilate isomerase activity"/>
    <property type="evidence" value="ECO:0007669"/>
    <property type="project" value="TreeGrafter"/>
</dbReference>
<dbReference type="RefSeq" id="WP_063706610.1">
    <property type="nucleotide sequence ID" value="NZ_LUUB01000097.1"/>
</dbReference>
<comment type="similarity">
    <text evidence="10">Belongs to the TrpC family.</text>
</comment>
<keyword evidence="8 10" id="KW-0057">Aromatic amino acid biosynthesis</keyword>
<dbReference type="GO" id="GO:0000162">
    <property type="term" value="P:L-tryptophan biosynthetic process"/>
    <property type="evidence" value="ECO:0007669"/>
    <property type="project" value="UniProtKB-UniRule"/>
</dbReference>
<dbReference type="InterPro" id="IPR001468">
    <property type="entry name" value="Indole-3-GlycerolPSynthase_CS"/>
</dbReference>
<evidence type="ECO:0000256" key="5">
    <source>
        <dbReference type="ARBA" id="ARBA00022605"/>
    </source>
</evidence>
<evidence type="ECO:0000256" key="3">
    <source>
        <dbReference type="ARBA" id="ARBA00012362"/>
    </source>
</evidence>
<dbReference type="PANTHER" id="PTHR22854:SF2">
    <property type="entry name" value="INDOLE-3-GLYCEROL-PHOSPHATE SYNTHASE"/>
    <property type="match status" value="1"/>
</dbReference>
<accession>A0A176YBF3</accession>
<evidence type="ECO:0000256" key="8">
    <source>
        <dbReference type="ARBA" id="ARBA00023141"/>
    </source>
</evidence>
<dbReference type="InterPro" id="IPR045186">
    <property type="entry name" value="Indole-3-glycerol_P_synth"/>
</dbReference>
<comment type="caution">
    <text evidence="12">The sequence shown here is derived from an EMBL/GenBank/DDBJ whole genome shotgun (WGS) entry which is preliminary data.</text>
</comment>
<dbReference type="InterPro" id="IPR011060">
    <property type="entry name" value="RibuloseP-bd_barrel"/>
</dbReference>
<comment type="pathway">
    <text evidence="2 10">Amino-acid biosynthesis; L-tryptophan biosynthesis; L-tryptophan from chorismate: step 4/5.</text>
</comment>
<dbReference type="OrthoDB" id="9804217at2"/>
<dbReference type="CDD" id="cd00331">
    <property type="entry name" value="IGPS"/>
    <property type="match status" value="1"/>
</dbReference>
<evidence type="ECO:0000313" key="13">
    <source>
        <dbReference type="Proteomes" id="UP000076959"/>
    </source>
</evidence>
<dbReference type="PANTHER" id="PTHR22854">
    <property type="entry name" value="TRYPTOPHAN BIOSYNTHESIS PROTEIN"/>
    <property type="match status" value="1"/>
</dbReference>
<dbReference type="FunFam" id="3.20.20.70:FF:000024">
    <property type="entry name" value="Indole-3-glycerol phosphate synthase"/>
    <property type="match status" value="1"/>
</dbReference>
<comment type="catalytic activity">
    <reaction evidence="1 10">
        <text>1-(2-carboxyphenylamino)-1-deoxy-D-ribulose 5-phosphate + H(+) = (1S,2R)-1-C-(indol-3-yl)glycerol 3-phosphate + CO2 + H2O</text>
        <dbReference type="Rhea" id="RHEA:23476"/>
        <dbReference type="ChEBI" id="CHEBI:15377"/>
        <dbReference type="ChEBI" id="CHEBI:15378"/>
        <dbReference type="ChEBI" id="CHEBI:16526"/>
        <dbReference type="ChEBI" id="CHEBI:58613"/>
        <dbReference type="ChEBI" id="CHEBI:58866"/>
        <dbReference type="EC" id="4.1.1.48"/>
    </reaction>
</comment>
<evidence type="ECO:0000256" key="6">
    <source>
        <dbReference type="ARBA" id="ARBA00022793"/>
    </source>
</evidence>
<sequence>MSDILTKIEAYKREDIAAAKRAQPLSAVEAKAKAQGAPRGFVRAIKTRHANGDYALIAEVKKASPSKGLIRADFDPPLLARAYEAGGAACLSVLTDAPSFQGHLDFMVAARAATSLPVLRKDFMFDTYQVAEARAHGADCILIIMAALDDATAKDLEDAALAYGMDVLIEIHDRAELDRALKLRSPMIGVNNRNLRTFETTLATSEALAPLIPQERLMVGESGIFTPADLVRLERVGMSTFLVGESLMRQADVTAATRTLLARGNDAARTTGTR</sequence>
<dbReference type="NCBIfam" id="NF001370">
    <property type="entry name" value="PRK00278.1-2"/>
    <property type="match status" value="1"/>
</dbReference>
<keyword evidence="9 10" id="KW-0456">Lyase</keyword>
<evidence type="ECO:0000256" key="1">
    <source>
        <dbReference type="ARBA" id="ARBA00001633"/>
    </source>
</evidence>
<dbReference type="EC" id="4.1.1.48" evidence="3 10"/>
<dbReference type="InterPro" id="IPR013798">
    <property type="entry name" value="Indole-3-glycerol_P_synth_dom"/>
</dbReference>
<dbReference type="PROSITE" id="PS00614">
    <property type="entry name" value="IGPS"/>
    <property type="match status" value="1"/>
</dbReference>